<dbReference type="InterPro" id="IPR001789">
    <property type="entry name" value="Sig_transdc_resp-reg_receiver"/>
</dbReference>
<dbReference type="Pfam" id="PF00072">
    <property type="entry name" value="Response_reg"/>
    <property type="match status" value="1"/>
</dbReference>
<dbReference type="RefSeq" id="WP_188514902.1">
    <property type="nucleotide sequence ID" value="NZ_BMGD01000004.1"/>
</dbReference>
<dbReference type="PROSITE" id="PS50110">
    <property type="entry name" value="RESPONSE_REGULATORY"/>
    <property type="match status" value="1"/>
</dbReference>
<accession>A0ABQ1JLE4</accession>
<dbReference type="EMBL" id="BMGD01000004">
    <property type="protein sequence ID" value="GGB69983.1"/>
    <property type="molecule type" value="Genomic_DNA"/>
</dbReference>
<dbReference type="PANTHER" id="PTHR44591:SF3">
    <property type="entry name" value="RESPONSE REGULATORY DOMAIN-CONTAINING PROTEIN"/>
    <property type="match status" value="1"/>
</dbReference>
<keyword evidence="1 2" id="KW-0597">Phosphoprotein</keyword>
<dbReference type="SUPFAM" id="SSF52172">
    <property type="entry name" value="CheY-like"/>
    <property type="match status" value="1"/>
</dbReference>
<feature type="domain" description="Response regulatory" evidence="3">
    <location>
        <begin position="3"/>
        <end position="120"/>
    </location>
</feature>
<dbReference type="Gene3D" id="3.40.50.2300">
    <property type="match status" value="1"/>
</dbReference>
<evidence type="ECO:0000256" key="2">
    <source>
        <dbReference type="PROSITE-ProRule" id="PRU00169"/>
    </source>
</evidence>
<evidence type="ECO:0000313" key="4">
    <source>
        <dbReference type="EMBL" id="GGB69983.1"/>
    </source>
</evidence>
<dbReference type="InterPro" id="IPR011006">
    <property type="entry name" value="CheY-like_superfamily"/>
</dbReference>
<sequence length="121" mass="13192">MTRILYVDDEPDIREVAELSLCLDPDFDVRTASSGALALEIVAEWVPDVILLDVMMPGMDGPSTLARLRERDATAAVPVVFVTARAQSSEMQSFATLDAIGVIAKPFDPMTLAKQVRTLLE</sequence>
<comment type="caution">
    <text evidence="4">The sequence shown here is derived from an EMBL/GenBank/DDBJ whole genome shotgun (WGS) entry which is preliminary data.</text>
</comment>
<proteinExistence type="predicted"/>
<dbReference type="InterPro" id="IPR050595">
    <property type="entry name" value="Bact_response_regulator"/>
</dbReference>
<dbReference type="CDD" id="cd17552">
    <property type="entry name" value="REC_RR468-like"/>
    <property type="match status" value="1"/>
</dbReference>
<dbReference type="PANTHER" id="PTHR44591">
    <property type="entry name" value="STRESS RESPONSE REGULATOR PROTEIN 1"/>
    <property type="match status" value="1"/>
</dbReference>
<reference evidence="5" key="1">
    <citation type="journal article" date="2019" name="Int. J. Syst. Evol. Microbiol.">
        <title>The Global Catalogue of Microorganisms (GCM) 10K type strain sequencing project: providing services to taxonomists for standard genome sequencing and annotation.</title>
        <authorList>
            <consortium name="The Broad Institute Genomics Platform"/>
            <consortium name="The Broad Institute Genome Sequencing Center for Infectious Disease"/>
            <person name="Wu L."/>
            <person name="Ma J."/>
        </authorList>
    </citation>
    <scope>NUCLEOTIDE SEQUENCE [LARGE SCALE GENOMIC DNA]</scope>
    <source>
        <strain evidence="5">CGMCC 1.12851</strain>
    </source>
</reference>
<feature type="modified residue" description="4-aspartylphosphate" evidence="2">
    <location>
        <position position="53"/>
    </location>
</feature>
<name>A0ABQ1JLE4_9SPHN</name>
<organism evidence="4 5">
    <name type="scientific">Blastomonas aquatica</name>
    <dbReference type="NCBI Taxonomy" id="1510276"/>
    <lineage>
        <taxon>Bacteria</taxon>
        <taxon>Pseudomonadati</taxon>
        <taxon>Pseudomonadota</taxon>
        <taxon>Alphaproteobacteria</taxon>
        <taxon>Sphingomonadales</taxon>
        <taxon>Sphingomonadaceae</taxon>
        <taxon>Blastomonas</taxon>
    </lineage>
</organism>
<evidence type="ECO:0000259" key="3">
    <source>
        <dbReference type="PROSITE" id="PS50110"/>
    </source>
</evidence>
<dbReference type="Proteomes" id="UP000614261">
    <property type="component" value="Unassembled WGS sequence"/>
</dbReference>
<gene>
    <name evidence="4" type="ORF">GCM10010833_26550</name>
</gene>
<dbReference type="SMART" id="SM00448">
    <property type="entry name" value="REC"/>
    <property type="match status" value="1"/>
</dbReference>
<evidence type="ECO:0000256" key="1">
    <source>
        <dbReference type="ARBA" id="ARBA00022553"/>
    </source>
</evidence>
<keyword evidence="5" id="KW-1185">Reference proteome</keyword>
<protein>
    <submittedName>
        <fullName evidence="4">Response regulator</fullName>
    </submittedName>
</protein>
<evidence type="ECO:0000313" key="5">
    <source>
        <dbReference type="Proteomes" id="UP000614261"/>
    </source>
</evidence>